<evidence type="ECO:0000313" key="2">
    <source>
        <dbReference type="EMBL" id="KAJ0195570.1"/>
    </source>
</evidence>
<dbReference type="AlphaFoldDB" id="A0A9R1UZE4"/>
<dbReference type="SUPFAM" id="SSF53098">
    <property type="entry name" value="Ribonuclease H-like"/>
    <property type="match status" value="1"/>
</dbReference>
<dbReference type="InterPro" id="IPR012337">
    <property type="entry name" value="RNaseH-like_sf"/>
</dbReference>
<dbReference type="EMBL" id="NBSK02000007">
    <property type="protein sequence ID" value="KAJ0195570.1"/>
    <property type="molecule type" value="Genomic_DNA"/>
</dbReference>
<dbReference type="InterPro" id="IPR055298">
    <property type="entry name" value="AtLOH3-like"/>
</dbReference>
<dbReference type="GO" id="GO:0046983">
    <property type="term" value="F:protein dimerization activity"/>
    <property type="evidence" value="ECO:0007669"/>
    <property type="project" value="InterPro"/>
</dbReference>
<reference evidence="2 3" key="1">
    <citation type="journal article" date="2017" name="Nat. Commun.">
        <title>Genome assembly with in vitro proximity ligation data and whole-genome triplication in lettuce.</title>
        <authorList>
            <person name="Reyes-Chin-Wo S."/>
            <person name="Wang Z."/>
            <person name="Yang X."/>
            <person name="Kozik A."/>
            <person name="Arikit S."/>
            <person name="Song C."/>
            <person name="Xia L."/>
            <person name="Froenicke L."/>
            <person name="Lavelle D.O."/>
            <person name="Truco M.J."/>
            <person name="Xia R."/>
            <person name="Zhu S."/>
            <person name="Xu C."/>
            <person name="Xu H."/>
            <person name="Xu X."/>
            <person name="Cox K."/>
            <person name="Korf I."/>
            <person name="Meyers B.C."/>
            <person name="Michelmore R.W."/>
        </authorList>
    </citation>
    <scope>NUCLEOTIDE SEQUENCE [LARGE SCALE GENOMIC DNA]</scope>
    <source>
        <strain evidence="3">cv. Salinas</strain>
        <tissue evidence="2">Seedlings</tissue>
    </source>
</reference>
<gene>
    <name evidence="2" type="ORF">LSAT_V11C700359490</name>
</gene>
<comment type="caution">
    <text evidence="2">The sequence shown here is derived from an EMBL/GenBank/DDBJ whole genome shotgun (WGS) entry which is preliminary data.</text>
</comment>
<keyword evidence="3" id="KW-1185">Reference proteome</keyword>
<sequence length="185" mass="22025">MVEPEFWDVTCQLMELDHRFNDSSMELFHLSSTLDPKNSNELFRSGDVCQLVEKFYPENFNETEKNLLKMQLQHYEADVIQREDYKQLISISELCQWLIKTRRSINFYLIYRVVSLILTFPVSTATTERSFSAMSLVKTRLRNKMEDEFLNDSLVLYFEIELAENITLETIVQDFKDIKDRQIPL</sequence>
<evidence type="ECO:0000259" key="1">
    <source>
        <dbReference type="Pfam" id="PF05699"/>
    </source>
</evidence>
<dbReference type="Proteomes" id="UP000235145">
    <property type="component" value="Unassembled WGS sequence"/>
</dbReference>
<organism evidence="2 3">
    <name type="scientific">Lactuca sativa</name>
    <name type="common">Garden lettuce</name>
    <dbReference type="NCBI Taxonomy" id="4236"/>
    <lineage>
        <taxon>Eukaryota</taxon>
        <taxon>Viridiplantae</taxon>
        <taxon>Streptophyta</taxon>
        <taxon>Embryophyta</taxon>
        <taxon>Tracheophyta</taxon>
        <taxon>Spermatophyta</taxon>
        <taxon>Magnoliopsida</taxon>
        <taxon>eudicotyledons</taxon>
        <taxon>Gunneridae</taxon>
        <taxon>Pentapetalae</taxon>
        <taxon>asterids</taxon>
        <taxon>campanulids</taxon>
        <taxon>Asterales</taxon>
        <taxon>Asteraceae</taxon>
        <taxon>Cichorioideae</taxon>
        <taxon>Cichorieae</taxon>
        <taxon>Lactucinae</taxon>
        <taxon>Lactuca</taxon>
    </lineage>
</organism>
<proteinExistence type="predicted"/>
<dbReference type="Pfam" id="PF05699">
    <property type="entry name" value="Dimer_Tnp_hAT"/>
    <property type="match status" value="1"/>
</dbReference>
<dbReference type="PANTHER" id="PTHR11697:SF231">
    <property type="entry name" value="TTF-TYPE DOMAIN-CONTAINING PROTEIN"/>
    <property type="match status" value="1"/>
</dbReference>
<dbReference type="PANTHER" id="PTHR11697">
    <property type="entry name" value="GENERAL TRANSCRIPTION FACTOR 2-RELATED ZINC FINGER PROTEIN"/>
    <property type="match status" value="1"/>
</dbReference>
<protein>
    <recommendedName>
        <fullName evidence="1">HAT C-terminal dimerisation domain-containing protein</fullName>
    </recommendedName>
</protein>
<accession>A0A9R1UZE4</accession>
<name>A0A9R1UZE4_LACSA</name>
<evidence type="ECO:0000313" key="3">
    <source>
        <dbReference type="Proteomes" id="UP000235145"/>
    </source>
</evidence>
<dbReference type="InterPro" id="IPR008906">
    <property type="entry name" value="HATC_C_dom"/>
</dbReference>
<feature type="domain" description="HAT C-terminal dimerisation" evidence="1">
    <location>
        <begin position="78"/>
        <end position="157"/>
    </location>
</feature>